<organism evidence="2 3">
    <name type="scientific">Trichomalopsis sarcophagae</name>
    <dbReference type="NCBI Taxonomy" id="543379"/>
    <lineage>
        <taxon>Eukaryota</taxon>
        <taxon>Metazoa</taxon>
        <taxon>Ecdysozoa</taxon>
        <taxon>Arthropoda</taxon>
        <taxon>Hexapoda</taxon>
        <taxon>Insecta</taxon>
        <taxon>Pterygota</taxon>
        <taxon>Neoptera</taxon>
        <taxon>Endopterygota</taxon>
        <taxon>Hymenoptera</taxon>
        <taxon>Apocrita</taxon>
        <taxon>Proctotrupomorpha</taxon>
        <taxon>Chalcidoidea</taxon>
        <taxon>Pteromalidae</taxon>
        <taxon>Pteromalinae</taxon>
        <taxon>Trichomalopsis</taxon>
    </lineage>
</organism>
<sequence length="116" mass="12697">MPAPALPEQLKDSQQCPNASVGRVTNSQVPASLTLASINDSSALDPAFCRRIEQRMRHWKTPAYWVVSNILISVSTMDLFFQLFDMFQDQLDGLKALVSRGSVPPGVFSALTKGVS</sequence>
<evidence type="ECO:0000256" key="1">
    <source>
        <dbReference type="SAM" id="MobiDB-lite"/>
    </source>
</evidence>
<feature type="compositionally biased region" description="Polar residues" evidence="1">
    <location>
        <begin position="12"/>
        <end position="21"/>
    </location>
</feature>
<accession>A0A232EZB9</accession>
<keyword evidence="3" id="KW-1185">Reference proteome</keyword>
<evidence type="ECO:0000313" key="3">
    <source>
        <dbReference type="Proteomes" id="UP000215335"/>
    </source>
</evidence>
<feature type="region of interest" description="Disordered" evidence="1">
    <location>
        <begin position="1"/>
        <end position="21"/>
    </location>
</feature>
<dbReference type="EMBL" id="NNAY01001515">
    <property type="protein sequence ID" value="OXU23731.1"/>
    <property type="molecule type" value="Genomic_DNA"/>
</dbReference>
<comment type="caution">
    <text evidence="2">The sequence shown here is derived from an EMBL/GenBank/DDBJ whole genome shotgun (WGS) entry which is preliminary data.</text>
</comment>
<proteinExistence type="predicted"/>
<evidence type="ECO:0000313" key="2">
    <source>
        <dbReference type="EMBL" id="OXU23731.1"/>
    </source>
</evidence>
<name>A0A232EZB9_9HYME</name>
<dbReference type="Proteomes" id="UP000215335">
    <property type="component" value="Unassembled WGS sequence"/>
</dbReference>
<gene>
    <name evidence="2" type="ORF">TSAR_010739</name>
</gene>
<dbReference type="AlphaFoldDB" id="A0A232EZB9"/>
<reference evidence="2 3" key="1">
    <citation type="journal article" date="2017" name="Curr. Biol.">
        <title>The Evolution of Venom by Co-option of Single-Copy Genes.</title>
        <authorList>
            <person name="Martinson E.O."/>
            <person name="Mrinalini"/>
            <person name="Kelkar Y.D."/>
            <person name="Chang C.H."/>
            <person name="Werren J.H."/>
        </authorList>
    </citation>
    <scope>NUCLEOTIDE SEQUENCE [LARGE SCALE GENOMIC DNA]</scope>
    <source>
        <strain evidence="2 3">Alberta</strain>
        <tissue evidence="2">Whole body</tissue>
    </source>
</reference>
<protein>
    <submittedName>
        <fullName evidence="2">Uncharacterized protein</fullName>
    </submittedName>
</protein>